<dbReference type="InterPro" id="IPR006118">
    <property type="entry name" value="Recombinase_CS"/>
</dbReference>
<dbReference type="PROSITE" id="PS00397">
    <property type="entry name" value="RECOMBINASES_1"/>
    <property type="match status" value="1"/>
</dbReference>
<protein>
    <submittedName>
        <fullName evidence="8">DNA invertase</fullName>
    </submittedName>
</protein>
<proteinExistence type="inferred from homology"/>
<evidence type="ECO:0000256" key="6">
    <source>
        <dbReference type="PROSITE-ProRule" id="PRU10137"/>
    </source>
</evidence>
<feature type="domain" description="Resolvase/invertase-type recombinase catalytic" evidence="7">
    <location>
        <begin position="1"/>
        <end position="134"/>
    </location>
</feature>
<dbReference type="Pfam" id="PF00239">
    <property type="entry name" value="Resolvase"/>
    <property type="match status" value="1"/>
</dbReference>
<dbReference type="SUPFAM" id="SSF53041">
    <property type="entry name" value="Resolvase-like"/>
    <property type="match status" value="1"/>
</dbReference>
<reference evidence="8 9" key="1">
    <citation type="submission" date="2018-05" db="EMBL/GenBank/DDBJ databases">
        <title>Reference genomes for bee gut microbiota database.</title>
        <authorList>
            <person name="Ellegaard K.M."/>
        </authorList>
    </citation>
    <scope>NUCLEOTIDE SEQUENCE [LARGE SCALE GENOMIC DNA]</scope>
    <source>
        <strain evidence="8 9">ESL0199</strain>
    </source>
</reference>
<dbReference type="InterPro" id="IPR006119">
    <property type="entry name" value="Resolv_N"/>
</dbReference>
<dbReference type="InterPro" id="IPR036162">
    <property type="entry name" value="Resolvase-like_N_sf"/>
</dbReference>
<dbReference type="FunFam" id="3.40.50.1390:FF:000001">
    <property type="entry name" value="DNA recombinase"/>
    <property type="match status" value="1"/>
</dbReference>
<dbReference type="OrthoDB" id="128993at2"/>
<dbReference type="PROSITE" id="PS51736">
    <property type="entry name" value="RECOMBINASES_3"/>
    <property type="match status" value="1"/>
</dbReference>
<dbReference type="InterPro" id="IPR006120">
    <property type="entry name" value="Resolvase_HTH_dom"/>
</dbReference>
<organism evidence="8 9">
    <name type="scientific">Bifidobacterium asteroides</name>
    <dbReference type="NCBI Taxonomy" id="1684"/>
    <lineage>
        <taxon>Bacteria</taxon>
        <taxon>Bacillati</taxon>
        <taxon>Actinomycetota</taxon>
        <taxon>Actinomycetes</taxon>
        <taxon>Bifidobacteriales</taxon>
        <taxon>Bifidobacteriaceae</taxon>
        <taxon>Bifidobacterium</taxon>
    </lineage>
</organism>
<comment type="similarity">
    <text evidence="1">Belongs to the site-specific recombinase resolvase family.</text>
</comment>
<evidence type="ECO:0000256" key="4">
    <source>
        <dbReference type="ARBA" id="ARBA00023172"/>
    </source>
</evidence>
<name>A0A318MJJ4_9BIFI</name>
<dbReference type="GO" id="GO:0015074">
    <property type="term" value="P:DNA integration"/>
    <property type="evidence" value="ECO:0007669"/>
    <property type="project" value="UniProtKB-KW"/>
</dbReference>
<keyword evidence="4" id="KW-0233">DNA recombination</keyword>
<dbReference type="PANTHER" id="PTHR30461">
    <property type="entry name" value="DNA-INVERTASE FROM LAMBDOID PROPHAGE"/>
    <property type="match status" value="1"/>
</dbReference>
<dbReference type="Proteomes" id="UP000248128">
    <property type="component" value="Unassembled WGS sequence"/>
</dbReference>
<evidence type="ECO:0000256" key="3">
    <source>
        <dbReference type="ARBA" id="ARBA00023125"/>
    </source>
</evidence>
<keyword evidence="3" id="KW-0238">DNA-binding</keyword>
<evidence type="ECO:0000313" key="8">
    <source>
        <dbReference type="EMBL" id="PXY88353.1"/>
    </source>
</evidence>
<dbReference type="CDD" id="cd00569">
    <property type="entry name" value="HTH_Hin_like"/>
    <property type="match status" value="1"/>
</dbReference>
<sequence>MQVGYARVSTLEQNEDLQTDALKKAGCERIYVDHASGAKASRPQLDRMLDMLCRGDTVVVWKLDRLGRSVQNLVDLMDRFQKMGVEFRSLTENMDTSTSGGVLIFNIFSALAQFERDLIRERTMAGLKAARARGRKGGRPSKLSDKDIAMIRQLYDSRTVTVQEIADRFNVSRSTIYKALEHSKERSQQHNAPFGYYFPA</sequence>
<dbReference type="SMART" id="SM00857">
    <property type="entry name" value="Resolvase"/>
    <property type="match status" value="1"/>
</dbReference>
<accession>A0A318MJJ4</accession>
<gene>
    <name evidence="8" type="ORF">DKK74_03735</name>
</gene>
<keyword evidence="2" id="KW-0229">DNA integration</keyword>
<dbReference type="InterPro" id="IPR050639">
    <property type="entry name" value="SSR_resolvase"/>
</dbReference>
<dbReference type="Gene3D" id="1.10.10.60">
    <property type="entry name" value="Homeodomain-like"/>
    <property type="match status" value="1"/>
</dbReference>
<dbReference type="Pfam" id="PF02796">
    <property type="entry name" value="HTH_7"/>
    <property type="match status" value="1"/>
</dbReference>
<dbReference type="EMBL" id="QGLK01000003">
    <property type="protein sequence ID" value="PXY88353.1"/>
    <property type="molecule type" value="Genomic_DNA"/>
</dbReference>
<dbReference type="GO" id="GO:0000150">
    <property type="term" value="F:DNA strand exchange activity"/>
    <property type="evidence" value="ECO:0007669"/>
    <property type="project" value="InterPro"/>
</dbReference>
<evidence type="ECO:0000256" key="2">
    <source>
        <dbReference type="ARBA" id="ARBA00022908"/>
    </source>
</evidence>
<dbReference type="Gene3D" id="3.40.50.1390">
    <property type="entry name" value="Resolvase, N-terminal catalytic domain"/>
    <property type="match status" value="1"/>
</dbReference>
<evidence type="ECO:0000256" key="5">
    <source>
        <dbReference type="PIRSR" id="PIRSR606118-50"/>
    </source>
</evidence>
<dbReference type="SUPFAM" id="SSF46689">
    <property type="entry name" value="Homeodomain-like"/>
    <property type="match status" value="1"/>
</dbReference>
<dbReference type="AlphaFoldDB" id="A0A318MJJ4"/>
<comment type="caution">
    <text evidence="8">The sequence shown here is derived from an EMBL/GenBank/DDBJ whole genome shotgun (WGS) entry which is preliminary data.</text>
</comment>
<evidence type="ECO:0000256" key="1">
    <source>
        <dbReference type="ARBA" id="ARBA00009913"/>
    </source>
</evidence>
<evidence type="ECO:0000259" key="7">
    <source>
        <dbReference type="PROSITE" id="PS51736"/>
    </source>
</evidence>
<dbReference type="CDD" id="cd03768">
    <property type="entry name" value="SR_ResInv"/>
    <property type="match status" value="1"/>
</dbReference>
<evidence type="ECO:0000313" key="9">
    <source>
        <dbReference type="Proteomes" id="UP000248128"/>
    </source>
</evidence>
<dbReference type="GO" id="GO:0003677">
    <property type="term" value="F:DNA binding"/>
    <property type="evidence" value="ECO:0007669"/>
    <property type="project" value="UniProtKB-KW"/>
</dbReference>
<dbReference type="PROSITE" id="PS00398">
    <property type="entry name" value="RECOMBINASES_2"/>
    <property type="match status" value="1"/>
</dbReference>
<feature type="active site" description="O-(5'-phospho-DNA)-serine intermediate" evidence="5 6">
    <location>
        <position position="9"/>
    </location>
</feature>
<dbReference type="RefSeq" id="WP_110412927.1">
    <property type="nucleotide sequence ID" value="NZ_QGLK01000003.1"/>
</dbReference>
<dbReference type="PANTHER" id="PTHR30461:SF2">
    <property type="entry name" value="SERINE RECOMBINASE PINE-RELATED"/>
    <property type="match status" value="1"/>
</dbReference>
<dbReference type="InterPro" id="IPR009057">
    <property type="entry name" value="Homeodomain-like_sf"/>
</dbReference>